<organism evidence="1 2">
    <name type="scientific">Chryseobacterium soli</name>
    <dbReference type="NCBI Taxonomy" id="445961"/>
    <lineage>
        <taxon>Bacteria</taxon>
        <taxon>Pseudomonadati</taxon>
        <taxon>Bacteroidota</taxon>
        <taxon>Flavobacteriia</taxon>
        <taxon>Flavobacteriales</taxon>
        <taxon>Weeksellaceae</taxon>
        <taxon>Chryseobacterium group</taxon>
        <taxon>Chryseobacterium</taxon>
    </lineage>
</organism>
<name>A0A086A9G1_9FLAO</name>
<gene>
    <name evidence="1" type="ORF">IW15_05890</name>
</gene>
<comment type="caution">
    <text evidence="1">The sequence shown here is derived from an EMBL/GenBank/DDBJ whole genome shotgun (WGS) entry which is preliminary data.</text>
</comment>
<dbReference type="RefSeq" id="WP_034709975.1">
    <property type="nucleotide sequence ID" value="NZ_JPRH01000002.1"/>
</dbReference>
<dbReference type="Proteomes" id="UP000028705">
    <property type="component" value="Unassembled WGS sequence"/>
</dbReference>
<dbReference type="eggNOG" id="ENOG50311QG">
    <property type="taxonomic scope" value="Bacteria"/>
</dbReference>
<dbReference type="EMBL" id="JPRH01000002">
    <property type="protein sequence ID" value="KFF13325.1"/>
    <property type="molecule type" value="Genomic_DNA"/>
</dbReference>
<protein>
    <submittedName>
        <fullName evidence="1">Uncharacterized protein</fullName>
    </submittedName>
</protein>
<proteinExistence type="predicted"/>
<dbReference type="STRING" id="445961.IW15_05890"/>
<evidence type="ECO:0000313" key="1">
    <source>
        <dbReference type="EMBL" id="KFF13325.1"/>
    </source>
</evidence>
<reference evidence="1 2" key="1">
    <citation type="submission" date="2014-07" db="EMBL/GenBank/DDBJ databases">
        <title>Genome of Chryseobacterium soli DSM 19298.</title>
        <authorList>
            <person name="Stropko S.J."/>
            <person name="Pipes S.E."/>
            <person name="Newman J."/>
        </authorList>
    </citation>
    <scope>NUCLEOTIDE SEQUENCE [LARGE SCALE GENOMIC DNA]</scope>
    <source>
        <strain evidence="1 2">DSM 19298</strain>
    </source>
</reference>
<accession>A0A086A9G1</accession>
<sequence>MLDFYFLQDNESQPSYPEQAHLSYAGELDDHTFKNLQDKKVIGKQFEYYSDFRWPTEVISQMERIISENKLQDDTDVQQLMSIFEAAAMKKSGLIAYGD</sequence>
<dbReference type="AlphaFoldDB" id="A0A086A9G1"/>
<evidence type="ECO:0000313" key="2">
    <source>
        <dbReference type="Proteomes" id="UP000028705"/>
    </source>
</evidence>
<dbReference type="OrthoDB" id="772390at2"/>
<keyword evidence="2" id="KW-1185">Reference proteome</keyword>